<dbReference type="EMBL" id="JACHHG010000009">
    <property type="protein sequence ID" value="MBB6099147.1"/>
    <property type="molecule type" value="Genomic_DNA"/>
</dbReference>
<keyword evidence="1 4" id="KW-0378">Hydrolase</keyword>
<keyword evidence="7" id="KW-1185">Reference proteome</keyword>
<evidence type="ECO:0000256" key="3">
    <source>
        <dbReference type="ARBA" id="ARBA00023098"/>
    </source>
</evidence>
<evidence type="ECO:0000256" key="4">
    <source>
        <dbReference type="PROSITE-ProRule" id="PRU01161"/>
    </source>
</evidence>
<dbReference type="InterPro" id="IPR050301">
    <property type="entry name" value="NTE"/>
</dbReference>
<evidence type="ECO:0000313" key="7">
    <source>
        <dbReference type="Proteomes" id="UP000569951"/>
    </source>
</evidence>
<dbReference type="InterPro" id="IPR016035">
    <property type="entry name" value="Acyl_Trfase/lysoPLipase"/>
</dbReference>
<evidence type="ECO:0000256" key="1">
    <source>
        <dbReference type="ARBA" id="ARBA00022801"/>
    </source>
</evidence>
<reference evidence="6 7" key="1">
    <citation type="submission" date="2020-08" db="EMBL/GenBank/DDBJ databases">
        <title>Genomic Encyclopedia of Type Strains, Phase IV (KMG-IV): sequencing the most valuable type-strain genomes for metagenomic binning, comparative biology and taxonomic classification.</title>
        <authorList>
            <person name="Goeker M."/>
        </authorList>
    </citation>
    <scope>NUCLEOTIDE SEQUENCE [LARGE SCALE GENOMIC DNA]</scope>
    <source>
        <strain evidence="6 7">DSM 21458</strain>
    </source>
</reference>
<proteinExistence type="predicted"/>
<keyword evidence="2 4" id="KW-0442">Lipid degradation</keyword>
<dbReference type="AlphaFoldDB" id="A0A841I0G2"/>
<dbReference type="GO" id="GO:0016787">
    <property type="term" value="F:hydrolase activity"/>
    <property type="evidence" value="ECO:0007669"/>
    <property type="project" value="UniProtKB-UniRule"/>
</dbReference>
<keyword evidence="3 4" id="KW-0443">Lipid metabolism</keyword>
<gene>
    <name evidence="6" type="ORF">HNR42_002583</name>
</gene>
<dbReference type="PANTHER" id="PTHR14226:SF76">
    <property type="entry name" value="NTE FAMILY PROTEIN RSSA"/>
    <property type="match status" value="1"/>
</dbReference>
<organism evidence="6 7">
    <name type="scientific">Deinobacterium chartae</name>
    <dbReference type="NCBI Taxonomy" id="521158"/>
    <lineage>
        <taxon>Bacteria</taxon>
        <taxon>Thermotogati</taxon>
        <taxon>Deinococcota</taxon>
        <taxon>Deinococci</taxon>
        <taxon>Deinococcales</taxon>
        <taxon>Deinococcaceae</taxon>
        <taxon>Deinobacterium</taxon>
    </lineage>
</organism>
<dbReference type="Gene3D" id="3.40.1090.10">
    <property type="entry name" value="Cytosolic phospholipase A2 catalytic domain"/>
    <property type="match status" value="2"/>
</dbReference>
<dbReference type="GO" id="GO:0016042">
    <property type="term" value="P:lipid catabolic process"/>
    <property type="evidence" value="ECO:0007669"/>
    <property type="project" value="UniProtKB-UniRule"/>
</dbReference>
<dbReference type="RefSeq" id="WP_183987893.1">
    <property type="nucleotide sequence ID" value="NZ_JACHHG010000009.1"/>
</dbReference>
<protein>
    <submittedName>
        <fullName evidence="6">NTE family protein</fullName>
    </submittedName>
</protein>
<dbReference type="PROSITE" id="PS51635">
    <property type="entry name" value="PNPLA"/>
    <property type="match status" value="1"/>
</dbReference>
<feature type="short sequence motif" description="GXSXG" evidence="4">
    <location>
        <begin position="48"/>
        <end position="52"/>
    </location>
</feature>
<evidence type="ECO:0000256" key="2">
    <source>
        <dbReference type="ARBA" id="ARBA00022963"/>
    </source>
</evidence>
<dbReference type="PANTHER" id="PTHR14226">
    <property type="entry name" value="NEUROPATHY TARGET ESTERASE/SWISS CHEESE D.MELANOGASTER"/>
    <property type="match status" value="1"/>
</dbReference>
<dbReference type="SUPFAM" id="SSF52151">
    <property type="entry name" value="FabD/lysophospholipase-like"/>
    <property type="match status" value="1"/>
</dbReference>
<sequence length="286" mass="30691">MTDQPQPLQEGGRGFGLALGGGAARGFAHLGVMGVLEREGLQPDLISGTSMGGLLGAFFAAGHSAAEVQRLAAGPVWASLIDLLPGSGLLRFSGLEALLRSHLPPTFEELKRPLCVTATDLISGRQVYLHRGDLYKALTCTIAYPGAVDPTWYGDQLLADGGILNQLPVDAALFLGARRVLAVDVTAPAQLALRPNDHGPSGWIRLARRNRRLGMLQTARRSIEIMQSQLTDARLSLYAPDLVLRPDMSGIELGSFWRLNEAVTAGERVAEENLEALRRHFGPTSD</sequence>
<feature type="active site" description="Nucleophile" evidence="4">
    <location>
        <position position="50"/>
    </location>
</feature>
<evidence type="ECO:0000313" key="6">
    <source>
        <dbReference type="EMBL" id="MBB6099147.1"/>
    </source>
</evidence>
<dbReference type="InterPro" id="IPR002641">
    <property type="entry name" value="PNPLA_dom"/>
</dbReference>
<dbReference type="Pfam" id="PF01734">
    <property type="entry name" value="Patatin"/>
    <property type="match status" value="1"/>
</dbReference>
<feature type="active site" description="Proton acceptor" evidence="4">
    <location>
        <position position="160"/>
    </location>
</feature>
<dbReference type="Proteomes" id="UP000569951">
    <property type="component" value="Unassembled WGS sequence"/>
</dbReference>
<evidence type="ECO:0000259" key="5">
    <source>
        <dbReference type="PROSITE" id="PS51635"/>
    </source>
</evidence>
<comment type="caution">
    <text evidence="6">The sequence shown here is derived from an EMBL/GenBank/DDBJ whole genome shotgun (WGS) entry which is preliminary data.</text>
</comment>
<feature type="short sequence motif" description="DGA/G" evidence="4">
    <location>
        <begin position="160"/>
        <end position="162"/>
    </location>
</feature>
<comment type="caution">
    <text evidence="4">Lacks conserved residue(s) required for the propagation of feature annotation.</text>
</comment>
<name>A0A841I0G2_9DEIO</name>
<feature type="domain" description="PNPLA" evidence="5">
    <location>
        <begin position="17"/>
        <end position="173"/>
    </location>
</feature>
<accession>A0A841I0G2</accession>